<keyword evidence="2" id="KW-0472">Membrane</keyword>
<dbReference type="EMBL" id="CABIJS010000221">
    <property type="protein sequence ID" value="VUZ46418.1"/>
    <property type="molecule type" value="Genomic_DNA"/>
</dbReference>
<feature type="domain" description="PDZ" evidence="3">
    <location>
        <begin position="246"/>
        <end position="333"/>
    </location>
</feature>
<dbReference type="Pfam" id="PF00595">
    <property type="entry name" value="PDZ"/>
    <property type="match status" value="2"/>
</dbReference>
<dbReference type="SUPFAM" id="SSF50156">
    <property type="entry name" value="PDZ domain-like"/>
    <property type="match status" value="2"/>
</dbReference>
<dbReference type="InterPro" id="IPR001478">
    <property type="entry name" value="PDZ"/>
</dbReference>
<dbReference type="GO" id="GO:0098609">
    <property type="term" value="P:cell-cell adhesion"/>
    <property type="evidence" value="ECO:0007669"/>
    <property type="project" value="TreeGrafter"/>
</dbReference>
<sequence>MQNANKVSFSKEDAKRALTLLKRLNNKLTGDAEKSLKNSMNRLIAALESDLFDSLIDINEYYRQMLTLQNDSNASDSQMPSGVVDDFNNGNRSRKFPTANFPVHDGSLSPGDTSDWEYVEVVISRPSNQNQSFGFSIAGGYDAPQEDGDPSIFITRIAPGGIAEADARLQPFDRIVSVNGTDLTSVSNQEAVRILRESGDTLAMIIRRYTGPEPVSSVIESASPIANAVIPSSIDDQTATEDVYFEVNLVKPSENVGLGFTIAGGQMIDGFPEGIYVTKLTPGGLAEQDGQMQPGDRIIQVNGQELDNVTHDAAVKLLRNAGIHVHLVLLRPRESTVSQNFTPSLASDDTIVDNKKR</sequence>
<dbReference type="InterPro" id="IPR050614">
    <property type="entry name" value="Synaptic_Scaffolding_LAP-MAGUK"/>
</dbReference>
<dbReference type="GO" id="GO:0045197">
    <property type="term" value="P:establishment or maintenance of epithelial cell apical/basal polarity"/>
    <property type="evidence" value="ECO:0007669"/>
    <property type="project" value="TreeGrafter"/>
</dbReference>
<dbReference type="PANTHER" id="PTHR23119:SF51">
    <property type="entry name" value="DISKS LARGE 1 TUMOR SUPPRESSOR PROTEIN"/>
    <property type="match status" value="1"/>
</dbReference>
<evidence type="ECO:0000256" key="1">
    <source>
        <dbReference type="ARBA" id="ARBA00004370"/>
    </source>
</evidence>
<feature type="domain" description="PDZ" evidence="3">
    <location>
        <begin position="120"/>
        <end position="210"/>
    </location>
</feature>
<dbReference type="PROSITE" id="PS50106">
    <property type="entry name" value="PDZ"/>
    <property type="match status" value="2"/>
</dbReference>
<dbReference type="Gene3D" id="2.30.42.10">
    <property type="match status" value="2"/>
</dbReference>
<dbReference type="GO" id="GO:0016323">
    <property type="term" value="C:basolateral plasma membrane"/>
    <property type="evidence" value="ECO:0007669"/>
    <property type="project" value="TreeGrafter"/>
</dbReference>
<dbReference type="InterPro" id="IPR015143">
    <property type="entry name" value="L27_1"/>
</dbReference>
<dbReference type="GO" id="GO:0097120">
    <property type="term" value="P:receptor localization to synapse"/>
    <property type="evidence" value="ECO:0007669"/>
    <property type="project" value="TreeGrafter"/>
</dbReference>
<evidence type="ECO:0000259" key="3">
    <source>
        <dbReference type="PROSITE" id="PS50106"/>
    </source>
</evidence>
<dbReference type="InterPro" id="IPR036034">
    <property type="entry name" value="PDZ_sf"/>
</dbReference>
<name>A0A564YI58_HYMDI</name>
<dbReference type="AlphaFoldDB" id="A0A564YI58"/>
<dbReference type="GO" id="GO:0030054">
    <property type="term" value="C:cell junction"/>
    <property type="evidence" value="ECO:0007669"/>
    <property type="project" value="TreeGrafter"/>
</dbReference>
<reference evidence="4 5" key="1">
    <citation type="submission" date="2019-07" db="EMBL/GenBank/DDBJ databases">
        <authorList>
            <person name="Jastrzebski P J."/>
            <person name="Paukszto L."/>
            <person name="Jastrzebski P J."/>
        </authorList>
    </citation>
    <scope>NUCLEOTIDE SEQUENCE [LARGE SCALE GENOMIC DNA]</scope>
    <source>
        <strain evidence="4 5">WMS-il1</strain>
    </source>
</reference>
<evidence type="ECO:0000313" key="4">
    <source>
        <dbReference type="EMBL" id="VUZ46418.1"/>
    </source>
</evidence>
<organism evidence="4 5">
    <name type="scientific">Hymenolepis diminuta</name>
    <name type="common">Rat tapeworm</name>
    <dbReference type="NCBI Taxonomy" id="6216"/>
    <lineage>
        <taxon>Eukaryota</taxon>
        <taxon>Metazoa</taxon>
        <taxon>Spiralia</taxon>
        <taxon>Lophotrochozoa</taxon>
        <taxon>Platyhelminthes</taxon>
        <taxon>Cestoda</taxon>
        <taxon>Eucestoda</taxon>
        <taxon>Cyclophyllidea</taxon>
        <taxon>Hymenolepididae</taxon>
        <taxon>Hymenolepis</taxon>
    </lineage>
</organism>
<dbReference type="InterPro" id="IPR036892">
    <property type="entry name" value="L27_dom_sf"/>
</dbReference>
<evidence type="ECO:0000313" key="5">
    <source>
        <dbReference type="Proteomes" id="UP000321570"/>
    </source>
</evidence>
<dbReference type="SMART" id="SM00228">
    <property type="entry name" value="PDZ"/>
    <property type="match status" value="2"/>
</dbReference>
<dbReference type="GO" id="GO:0043113">
    <property type="term" value="P:receptor clustering"/>
    <property type="evidence" value="ECO:0007669"/>
    <property type="project" value="TreeGrafter"/>
</dbReference>
<dbReference type="Pfam" id="PF09058">
    <property type="entry name" value="L27_1"/>
    <property type="match status" value="1"/>
</dbReference>
<accession>A0A564YI58</accession>
<gene>
    <name evidence="4" type="ORF">WMSIL1_LOCUS6147</name>
</gene>
<evidence type="ECO:0000256" key="2">
    <source>
        <dbReference type="ARBA" id="ARBA00023136"/>
    </source>
</evidence>
<proteinExistence type="predicted"/>
<dbReference type="PANTHER" id="PTHR23119">
    <property type="entry name" value="DISCS LARGE"/>
    <property type="match status" value="1"/>
</dbReference>
<dbReference type="SUPFAM" id="SSF101288">
    <property type="entry name" value="L27 domain"/>
    <property type="match status" value="1"/>
</dbReference>
<dbReference type="GO" id="GO:0019901">
    <property type="term" value="F:protein kinase binding"/>
    <property type="evidence" value="ECO:0007669"/>
    <property type="project" value="TreeGrafter"/>
</dbReference>
<comment type="subcellular location">
    <subcellularLocation>
        <location evidence="1">Membrane</location>
    </subcellularLocation>
</comment>
<protein>
    <recommendedName>
        <fullName evidence="3">PDZ domain-containing protein</fullName>
    </recommendedName>
</protein>
<dbReference type="CDD" id="cd00136">
    <property type="entry name" value="PDZ_canonical"/>
    <property type="match status" value="1"/>
</dbReference>
<dbReference type="Gene3D" id="1.10.287.470">
    <property type="entry name" value="Helix hairpin bin"/>
    <property type="match status" value="1"/>
</dbReference>
<keyword evidence="5" id="KW-1185">Reference proteome</keyword>
<dbReference type="Proteomes" id="UP000321570">
    <property type="component" value="Unassembled WGS sequence"/>
</dbReference>